<keyword evidence="10" id="KW-1185">Reference proteome</keyword>
<keyword evidence="3 8" id="KW-0813">Transport</keyword>
<evidence type="ECO:0000256" key="2">
    <source>
        <dbReference type="ARBA" id="ARBA00010692"/>
    </source>
</evidence>
<accession>A0A239TQ51</accession>
<dbReference type="GO" id="GO:0005886">
    <property type="term" value="C:plasma membrane"/>
    <property type="evidence" value="ECO:0007669"/>
    <property type="project" value="UniProtKB-SubCell"/>
</dbReference>
<evidence type="ECO:0000256" key="3">
    <source>
        <dbReference type="ARBA" id="ARBA00022448"/>
    </source>
</evidence>
<organism evidence="9 10">
    <name type="scientific">Staphylococcus piscifermentans</name>
    <dbReference type="NCBI Taxonomy" id="70258"/>
    <lineage>
        <taxon>Bacteria</taxon>
        <taxon>Bacillati</taxon>
        <taxon>Bacillota</taxon>
        <taxon>Bacilli</taxon>
        <taxon>Bacillales</taxon>
        <taxon>Staphylococcaceae</taxon>
        <taxon>Staphylococcus</taxon>
    </lineage>
</organism>
<keyword evidence="4 8" id="KW-1003">Cell membrane</keyword>
<dbReference type="PANTHER" id="PTHR34295:SF4">
    <property type="entry name" value="BIOTIN TRANSPORTER BIOY-RELATED"/>
    <property type="match status" value="1"/>
</dbReference>
<dbReference type="Gene3D" id="1.10.1760.20">
    <property type="match status" value="1"/>
</dbReference>
<dbReference type="OrthoDB" id="9803495at2"/>
<keyword evidence="6" id="KW-1133">Transmembrane helix</keyword>
<dbReference type="EMBL" id="BKAR01000012">
    <property type="protein sequence ID" value="GEP84542.1"/>
    <property type="molecule type" value="Genomic_DNA"/>
</dbReference>
<evidence type="ECO:0000256" key="6">
    <source>
        <dbReference type="ARBA" id="ARBA00022989"/>
    </source>
</evidence>
<evidence type="ECO:0000256" key="4">
    <source>
        <dbReference type="ARBA" id="ARBA00022475"/>
    </source>
</evidence>
<dbReference type="PANTHER" id="PTHR34295">
    <property type="entry name" value="BIOTIN TRANSPORTER BIOY"/>
    <property type="match status" value="1"/>
</dbReference>
<comment type="similarity">
    <text evidence="2 8">Belongs to the BioY family.</text>
</comment>
<proteinExistence type="inferred from homology"/>
<keyword evidence="5" id="KW-0812">Transmembrane</keyword>
<reference evidence="9 10" key="1">
    <citation type="submission" date="2019-07" db="EMBL/GenBank/DDBJ databases">
        <title>Whole genome shotgun sequence of Staphylococcus piscifermentans NBRC 109625.</title>
        <authorList>
            <person name="Hosoyama A."/>
            <person name="Uohara A."/>
            <person name="Ohji S."/>
            <person name="Ichikawa N."/>
        </authorList>
    </citation>
    <scope>NUCLEOTIDE SEQUENCE [LARGE SCALE GENOMIC DNA]</scope>
    <source>
        <strain evidence="9 10">NBRC 109625</strain>
    </source>
</reference>
<gene>
    <name evidence="9" type="ORF">SPI02_11270</name>
</gene>
<dbReference type="Proteomes" id="UP000321736">
    <property type="component" value="Unassembled WGS sequence"/>
</dbReference>
<keyword evidence="7 8" id="KW-0472">Membrane</keyword>
<dbReference type="RefSeq" id="WP_095103946.1">
    <property type="nucleotide sequence ID" value="NZ_BKAR01000012.1"/>
</dbReference>
<evidence type="ECO:0000256" key="7">
    <source>
        <dbReference type="ARBA" id="ARBA00023136"/>
    </source>
</evidence>
<protein>
    <recommendedName>
        <fullName evidence="8">Biotin transporter</fullName>
    </recommendedName>
</protein>
<dbReference type="GO" id="GO:0015225">
    <property type="term" value="F:biotin transmembrane transporter activity"/>
    <property type="evidence" value="ECO:0007669"/>
    <property type="project" value="UniProtKB-UniRule"/>
</dbReference>
<evidence type="ECO:0000256" key="5">
    <source>
        <dbReference type="ARBA" id="ARBA00022692"/>
    </source>
</evidence>
<dbReference type="PIRSF" id="PIRSF016661">
    <property type="entry name" value="BioY"/>
    <property type="match status" value="1"/>
</dbReference>
<dbReference type="InterPro" id="IPR003784">
    <property type="entry name" value="BioY"/>
</dbReference>
<evidence type="ECO:0000313" key="10">
    <source>
        <dbReference type="Proteomes" id="UP000321736"/>
    </source>
</evidence>
<evidence type="ECO:0000313" key="9">
    <source>
        <dbReference type="EMBL" id="GEP84542.1"/>
    </source>
</evidence>
<sequence>MTTKHITFTAIMTAIIALLGLVPPIPLPFMPVPIVLQNVGIFLAGILLGKKYGTLSVIVFLILAACGLPVLSGGRGGIGVFAGPSAGFLFLYPVVAFLIGWYRDRSIERINFIKIFIPVIVAGVLLLDIVGTLIMGMITNMPLSKAFFLSFVFMPGDIVKAVIASLIGAALLNHTRFKQLIRF</sequence>
<comment type="subcellular location">
    <subcellularLocation>
        <location evidence="1 8">Cell membrane</location>
        <topology evidence="1 8">Multi-pass membrane protein</topology>
    </subcellularLocation>
</comment>
<evidence type="ECO:0000256" key="8">
    <source>
        <dbReference type="PIRNR" id="PIRNR016661"/>
    </source>
</evidence>
<evidence type="ECO:0000256" key="1">
    <source>
        <dbReference type="ARBA" id="ARBA00004651"/>
    </source>
</evidence>
<comment type="caution">
    <text evidence="9">The sequence shown here is derived from an EMBL/GenBank/DDBJ whole genome shotgun (WGS) entry which is preliminary data.</text>
</comment>
<dbReference type="Pfam" id="PF02632">
    <property type="entry name" value="BioY"/>
    <property type="match status" value="1"/>
</dbReference>
<dbReference type="AlphaFoldDB" id="A0A239TQ51"/>
<name>A0A239TQ51_9STAP</name>